<organism evidence="9 10">
    <name type="scientific">Stappia indica</name>
    <dbReference type="NCBI Taxonomy" id="538381"/>
    <lineage>
        <taxon>Bacteria</taxon>
        <taxon>Pseudomonadati</taxon>
        <taxon>Pseudomonadota</taxon>
        <taxon>Alphaproteobacteria</taxon>
        <taxon>Hyphomicrobiales</taxon>
        <taxon>Stappiaceae</taxon>
        <taxon>Stappia</taxon>
    </lineage>
</organism>
<evidence type="ECO:0000256" key="1">
    <source>
        <dbReference type="ARBA" id="ARBA00004429"/>
    </source>
</evidence>
<comment type="subcellular location">
    <subcellularLocation>
        <location evidence="1 7">Cell inner membrane</location>
        <topology evidence="1 7">Multi-pass membrane protein</topology>
    </subcellularLocation>
</comment>
<protein>
    <recommendedName>
        <fullName evidence="7">TRAP transporter large permease protein</fullName>
    </recommendedName>
</protein>
<dbReference type="PANTHER" id="PTHR33362">
    <property type="entry name" value="SIALIC ACID TRAP TRANSPORTER PERMEASE PROTEIN SIAT-RELATED"/>
    <property type="match status" value="1"/>
</dbReference>
<feature type="transmembrane region" description="Helical" evidence="7">
    <location>
        <begin position="141"/>
        <end position="165"/>
    </location>
</feature>
<comment type="caution">
    <text evidence="7">Lacks conserved residue(s) required for the propagation of feature annotation.</text>
</comment>
<reference evidence="9 10" key="1">
    <citation type="submission" date="2017-08" db="EMBL/GenBank/DDBJ databases">
        <authorList>
            <person name="de Groot N.N."/>
        </authorList>
    </citation>
    <scope>NUCLEOTIDE SEQUENCE [LARGE SCALE GENOMIC DNA]</scope>
    <source>
        <strain evidence="9 10">USBA 352</strain>
    </source>
</reference>
<dbReference type="EMBL" id="OBML01000001">
    <property type="protein sequence ID" value="SOB89583.1"/>
    <property type="molecule type" value="Genomic_DNA"/>
</dbReference>
<feature type="transmembrane region" description="Helical" evidence="7">
    <location>
        <begin position="313"/>
        <end position="334"/>
    </location>
</feature>
<evidence type="ECO:0000259" key="8">
    <source>
        <dbReference type="Pfam" id="PF06808"/>
    </source>
</evidence>
<feature type="transmembrane region" description="Helical" evidence="7">
    <location>
        <begin position="99"/>
        <end position="129"/>
    </location>
</feature>
<comment type="similarity">
    <text evidence="7">Belongs to the TRAP transporter large permease family.</text>
</comment>
<evidence type="ECO:0000256" key="4">
    <source>
        <dbReference type="ARBA" id="ARBA00022692"/>
    </source>
</evidence>
<evidence type="ECO:0000256" key="2">
    <source>
        <dbReference type="ARBA" id="ARBA00022475"/>
    </source>
</evidence>
<dbReference type="NCBIfam" id="TIGR00786">
    <property type="entry name" value="dctM"/>
    <property type="match status" value="1"/>
</dbReference>
<comment type="subunit">
    <text evidence="7">The complex comprises the extracytoplasmic solute receptor protein and the two transmembrane proteins.</text>
</comment>
<dbReference type="PIRSF" id="PIRSF006066">
    <property type="entry name" value="HI0050"/>
    <property type="match status" value="1"/>
</dbReference>
<feature type="transmembrane region" description="Helical" evidence="7">
    <location>
        <begin position="284"/>
        <end position="301"/>
    </location>
</feature>
<keyword evidence="7" id="KW-0813">Transport</keyword>
<keyword evidence="4 7" id="KW-0812">Transmembrane</keyword>
<dbReference type="Pfam" id="PF06808">
    <property type="entry name" value="DctM"/>
    <property type="match status" value="1"/>
</dbReference>
<comment type="function">
    <text evidence="7">Part of the tripartite ATP-independent periplasmic (TRAP) transport system.</text>
</comment>
<feature type="transmembrane region" description="Helical" evidence="7">
    <location>
        <begin position="228"/>
        <end position="246"/>
    </location>
</feature>
<feature type="domain" description="TRAP C4-dicarboxylate transport system permease DctM subunit" evidence="8">
    <location>
        <begin position="12"/>
        <end position="426"/>
    </location>
</feature>
<evidence type="ECO:0000256" key="5">
    <source>
        <dbReference type="ARBA" id="ARBA00022989"/>
    </source>
</evidence>
<keyword evidence="10" id="KW-1185">Reference proteome</keyword>
<sequence>MSPLEIGYAGVLALVLLIFLRVPVAIALILPSIVGVWAIIGSRASWGLLRSTPYEIGGNWSLSSIPMFLLMGYVCYHARLTDGLFRASRAWLSALPGGLGISTIAGAAVFSAVSGSTTACAAAMGRIAVPEMIKERYNPGFAASICAVGGTLGSMIPPSIVMIIYGTFAEVPIGQLFIAGIVPGLLSAAMFSLVIILISWLRPDICPPSNSTVTWGDRFRALGDTWPVVLLIAGVLGGIFTGTFSATEAGAVGAFFAIVIALVRGNLTGAILSTAMIETARMTATILIIAIGAALFTRFLALSGVATHFSELAILYATSPLVLVIGVALVYLLLGMFLDPLGIMLLTLPLLLPAFNAVGIDLIWMGILVVKFLEIGLITPPVGLNLFVMQAIVGREASIDRIAKVLVWFILADLCTMALLIAFPSIVVFLPSLLG</sequence>
<dbReference type="GO" id="GO:0005886">
    <property type="term" value="C:plasma membrane"/>
    <property type="evidence" value="ECO:0007669"/>
    <property type="project" value="UniProtKB-SubCell"/>
</dbReference>
<keyword evidence="6 7" id="KW-0472">Membrane</keyword>
<dbReference type="InterPro" id="IPR010656">
    <property type="entry name" value="DctM"/>
</dbReference>
<feature type="transmembrane region" description="Helical" evidence="7">
    <location>
        <begin position="60"/>
        <end position="79"/>
    </location>
</feature>
<evidence type="ECO:0000313" key="9">
    <source>
        <dbReference type="EMBL" id="SOB89583.1"/>
    </source>
</evidence>
<gene>
    <name evidence="9" type="ORF">SAMN05421512_101300</name>
</gene>
<dbReference type="PANTHER" id="PTHR33362:SF5">
    <property type="entry name" value="C4-DICARBOXYLATE TRAP TRANSPORTER LARGE PERMEASE PROTEIN DCTM"/>
    <property type="match status" value="1"/>
</dbReference>
<dbReference type="RefSeq" id="WP_067217469.1">
    <property type="nucleotide sequence ID" value="NZ_JAJGNR010000001.1"/>
</dbReference>
<dbReference type="AlphaFoldDB" id="A0A285R659"/>
<keyword evidence="2" id="KW-1003">Cell membrane</keyword>
<evidence type="ECO:0000256" key="7">
    <source>
        <dbReference type="RuleBase" id="RU369079"/>
    </source>
</evidence>
<evidence type="ECO:0000256" key="6">
    <source>
        <dbReference type="ARBA" id="ARBA00023136"/>
    </source>
</evidence>
<dbReference type="OrthoDB" id="9790209at2"/>
<dbReference type="GO" id="GO:0022857">
    <property type="term" value="F:transmembrane transporter activity"/>
    <property type="evidence" value="ECO:0007669"/>
    <property type="project" value="UniProtKB-UniRule"/>
</dbReference>
<feature type="transmembrane region" description="Helical" evidence="7">
    <location>
        <begin position="252"/>
        <end position="272"/>
    </location>
</feature>
<dbReference type="InterPro" id="IPR004681">
    <property type="entry name" value="TRAP_DctM"/>
</dbReference>
<feature type="transmembrane region" description="Helical" evidence="7">
    <location>
        <begin position="6"/>
        <end position="39"/>
    </location>
</feature>
<feature type="transmembrane region" description="Helical" evidence="7">
    <location>
        <begin position="405"/>
        <end position="430"/>
    </location>
</feature>
<dbReference type="STRING" id="538381.GCA_001696535_01379"/>
<keyword evidence="3 7" id="KW-0997">Cell inner membrane</keyword>
<evidence type="ECO:0000256" key="3">
    <source>
        <dbReference type="ARBA" id="ARBA00022519"/>
    </source>
</evidence>
<accession>A0A285R659</accession>
<name>A0A285R659_9HYPH</name>
<evidence type="ECO:0000313" key="10">
    <source>
        <dbReference type="Proteomes" id="UP000219331"/>
    </source>
</evidence>
<keyword evidence="5 7" id="KW-1133">Transmembrane helix</keyword>
<dbReference type="Proteomes" id="UP000219331">
    <property type="component" value="Unassembled WGS sequence"/>
</dbReference>
<feature type="transmembrane region" description="Helical" evidence="7">
    <location>
        <begin position="177"/>
        <end position="201"/>
    </location>
</feature>
<proteinExistence type="inferred from homology"/>